<dbReference type="InterPro" id="IPR036691">
    <property type="entry name" value="Endo/exonu/phosph_ase_sf"/>
</dbReference>
<protein>
    <recommendedName>
        <fullName evidence="2">Endonuclease/exonuclease/phosphatase domain-containing protein</fullName>
    </recommendedName>
</protein>
<organism evidence="1">
    <name type="scientific">viral metagenome</name>
    <dbReference type="NCBI Taxonomy" id="1070528"/>
    <lineage>
        <taxon>unclassified sequences</taxon>
        <taxon>metagenomes</taxon>
        <taxon>organismal metagenomes</taxon>
    </lineage>
</organism>
<dbReference type="EMBL" id="MN740314">
    <property type="protein sequence ID" value="QHT99744.1"/>
    <property type="molecule type" value="Genomic_DNA"/>
</dbReference>
<dbReference type="Gene3D" id="3.60.10.10">
    <property type="entry name" value="Endonuclease/exonuclease/phosphatase"/>
    <property type="match status" value="1"/>
</dbReference>
<accession>A0A6C0J242</accession>
<sequence length="235" mass="27384">MTNNSFTSFTSFTLLSYNMDCSSKGTNHEKILKIIEITKETNASVILLQAVNMTTLSILKSKLVDYNTITNQKSSNSVMQVIFLNTNNCQLIEEYCYDMPTLEEKEILGCKMEFNNKTYDILNVHLEDNDEDYRKKQIEVLYEISEENNSIISGEFNIYHINEPASLSLMNYTELIDPWITNGCNTILRDTSYKDDKWYRTSRILYFKNSDYICKCYGIAYVESNLKNMLIYEVS</sequence>
<proteinExistence type="predicted"/>
<reference evidence="1" key="1">
    <citation type="journal article" date="2020" name="Nature">
        <title>Giant virus diversity and host interactions through global metagenomics.</title>
        <authorList>
            <person name="Schulz F."/>
            <person name="Roux S."/>
            <person name="Paez-Espino D."/>
            <person name="Jungbluth S."/>
            <person name="Walsh D.A."/>
            <person name="Denef V.J."/>
            <person name="McMahon K.D."/>
            <person name="Konstantinidis K.T."/>
            <person name="Eloe-Fadrosh E.A."/>
            <person name="Kyrpides N.C."/>
            <person name="Woyke T."/>
        </authorList>
    </citation>
    <scope>NUCLEOTIDE SEQUENCE</scope>
    <source>
        <strain evidence="1">GVMAG-M-3300025727-45</strain>
    </source>
</reference>
<name>A0A6C0J242_9ZZZZ</name>
<dbReference type="AlphaFoldDB" id="A0A6C0J242"/>
<evidence type="ECO:0008006" key="2">
    <source>
        <dbReference type="Google" id="ProtNLM"/>
    </source>
</evidence>
<dbReference type="SUPFAM" id="SSF56219">
    <property type="entry name" value="DNase I-like"/>
    <property type="match status" value="1"/>
</dbReference>
<evidence type="ECO:0000313" key="1">
    <source>
        <dbReference type="EMBL" id="QHT99744.1"/>
    </source>
</evidence>